<dbReference type="SUPFAM" id="SSF54001">
    <property type="entry name" value="Cysteine proteinases"/>
    <property type="match status" value="1"/>
</dbReference>
<evidence type="ECO:0000313" key="6">
    <source>
        <dbReference type="EMBL" id="EAX47379.1"/>
    </source>
</evidence>
<dbReference type="AlphaFoldDB" id="A1HRM8"/>
<dbReference type="PANTHER" id="PTHR47053:SF1">
    <property type="entry name" value="MUREIN DD-ENDOPEPTIDASE MEPH-RELATED"/>
    <property type="match status" value="1"/>
</dbReference>
<feature type="domain" description="NlpC/P60" evidence="5">
    <location>
        <begin position="80"/>
        <end position="203"/>
    </location>
</feature>
<dbReference type="GO" id="GO:0006508">
    <property type="term" value="P:proteolysis"/>
    <property type="evidence" value="ECO:0007669"/>
    <property type="project" value="UniProtKB-KW"/>
</dbReference>
<dbReference type="eggNOG" id="COG0791">
    <property type="taxonomic scope" value="Bacteria"/>
</dbReference>
<keyword evidence="2" id="KW-0645">Protease</keyword>
<dbReference type="InterPro" id="IPR038765">
    <property type="entry name" value="Papain-like_cys_pep_sf"/>
</dbReference>
<evidence type="ECO:0000256" key="4">
    <source>
        <dbReference type="ARBA" id="ARBA00022807"/>
    </source>
</evidence>
<evidence type="ECO:0000256" key="1">
    <source>
        <dbReference type="ARBA" id="ARBA00007074"/>
    </source>
</evidence>
<organism evidence="6 7">
    <name type="scientific">Thermosinus carboxydivorans Nor1</name>
    <dbReference type="NCBI Taxonomy" id="401526"/>
    <lineage>
        <taxon>Bacteria</taxon>
        <taxon>Bacillati</taxon>
        <taxon>Bacillota</taxon>
        <taxon>Negativicutes</taxon>
        <taxon>Selenomonadales</taxon>
        <taxon>Sporomusaceae</taxon>
        <taxon>Thermosinus</taxon>
    </lineage>
</organism>
<reference evidence="6 7" key="2">
    <citation type="submission" date="2007-01" db="EMBL/GenBank/DDBJ databases">
        <title>Sequencing of the draft genome and assembly of Thermosinus carboxydivorans Nor1.</title>
        <authorList>
            <consortium name="US DOE Joint Genome Institute (JGI-PGF)"/>
            <person name="Copeland A."/>
            <person name="Lucas S."/>
            <person name="Lapidus A."/>
            <person name="Barry K."/>
            <person name="Glavina del Rio T."/>
            <person name="Dalin E."/>
            <person name="Tice H."/>
            <person name="Bruce D."/>
            <person name="Pitluck S."/>
            <person name="Richardson P."/>
        </authorList>
    </citation>
    <scope>NUCLEOTIDE SEQUENCE [LARGE SCALE GENOMIC DNA]</scope>
    <source>
        <strain evidence="6 7">Nor1</strain>
    </source>
</reference>
<sequence precursor="true">MFGKADCWLKLLRIRICNNQGDVMRKLIIATVFAVTLGSTGTAMAVPAATTYDNFLKTLDSIINEAVLPVPEEIVTAKAWEKNQAVVSIAKTMLGQPVVWGGASPGQGFDCSGLVQYVFRQAGISLPRTADRQFLVGQPVAKSALEPGDLVFFTTYEPGASHVGIYIGADKFVHTSWSQGVVAIGDMKDDYFVKRYYGAKRVI</sequence>
<reference evidence="6 7" key="1">
    <citation type="submission" date="2007-01" db="EMBL/GenBank/DDBJ databases">
        <title>Annotation of the draft genome assembly of Thermosinus carboxydivorans Nor1.</title>
        <authorList>
            <consortium name="US DOE Joint Genome Institute (JGI-ORNL)"/>
            <person name="Larimer F."/>
            <person name="Land M."/>
            <person name="Hauser L."/>
        </authorList>
    </citation>
    <scope>NUCLEOTIDE SEQUENCE [LARGE SCALE GENOMIC DNA]</scope>
    <source>
        <strain evidence="6 7">Nor1</strain>
    </source>
</reference>
<comment type="similarity">
    <text evidence="1">Belongs to the peptidase C40 family.</text>
</comment>
<dbReference type="Proteomes" id="UP000005139">
    <property type="component" value="Unassembled WGS sequence"/>
</dbReference>
<comment type="caution">
    <text evidence="6">The sequence shown here is derived from an EMBL/GenBank/DDBJ whole genome shotgun (WGS) entry which is preliminary data.</text>
</comment>
<evidence type="ECO:0000256" key="2">
    <source>
        <dbReference type="ARBA" id="ARBA00022670"/>
    </source>
</evidence>
<evidence type="ECO:0000256" key="3">
    <source>
        <dbReference type="ARBA" id="ARBA00022801"/>
    </source>
</evidence>
<dbReference type="PANTHER" id="PTHR47053">
    <property type="entry name" value="MUREIN DD-ENDOPEPTIDASE MEPH-RELATED"/>
    <property type="match status" value="1"/>
</dbReference>
<dbReference type="MEROPS" id="C40.006"/>
<evidence type="ECO:0000313" key="7">
    <source>
        <dbReference type="Proteomes" id="UP000005139"/>
    </source>
</evidence>
<keyword evidence="7" id="KW-1185">Reference proteome</keyword>
<dbReference type="GO" id="GO:0008234">
    <property type="term" value="F:cysteine-type peptidase activity"/>
    <property type="evidence" value="ECO:0007669"/>
    <property type="project" value="UniProtKB-KW"/>
</dbReference>
<dbReference type="Pfam" id="PF00877">
    <property type="entry name" value="NLPC_P60"/>
    <property type="match status" value="1"/>
</dbReference>
<proteinExistence type="inferred from homology"/>
<gene>
    <name evidence="6" type="ORF">TcarDRAFT_1397</name>
</gene>
<dbReference type="Gene3D" id="3.90.1720.10">
    <property type="entry name" value="endopeptidase domain like (from Nostoc punctiforme)"/>
    <property type="match status" value="1"/>
</dbReference>
<evidence type="ECO:0000259" key="5">
    <source>
        <dbReference type="PROSITE" id="PS51935"/>
    </source>
</evidence>
<accession>A1HRM8</accession>
<dbReference type="InterPro" id="IPR000064">
    <property type="entry name" value="NLP_P60_dom"/>
</dbReference>
<dbReference type="EMBL" id="AAWL01000011">
    <property type="protein sequence ID" value="EAX47379.1"/>
    <property type="molecule type" value="Genomic_DNA"/>
</dbReference>
<name>A1HRM8_9FIRM</name>
<protein>
    <submittedName>
        <fullName evidence="6">NLP/P60 protein</fullName>
    </submittedName>
</protein>
<keyword evidence="3" id="KW-0378">Hydrolase</keyword>
<keyword evidence="4" id="KW-0788">Thiol protease</keyword>
<dbReference type="InterPro" id="IPR051202">
    <property type="entry name" value="Peptidase_C40"/>
</dbReference>
<dbReference type="PROSITE" id="PS51935">
    <property type="entry name" value="NLPC_P60"/>
    <property type="match status" value="1"/>
</dbReference>